<evidence type="ECO:0000313" key="9">
    <source>
        <dbReference type="EMBL" id="QHS95556.1"/>
    </source>
</evidence>
<organism evidence="9">
    <name type="scientific">viral metagenome</name>
    <dbReference type="NCBI Taxonomy" id="1070528"/>
    <lineage>
        <taxon>unclassified sequences</taxon>
        <taxon>metagenomes</taxon>
        <taxon>organismal metagenomes</taxon>
    </lineage>
</organism>
<evidence type="ECO:0000259" key="8">
    <source>
        <dbReference type="Pfam" id="PF19244"/>
    </source>
</evidence>
<evidence type="ECO:0000256" key="1">
    <source>
        <dbReference type="ARBA" id="ARBA00004328"/>
    </source>
</evidence>
<accession>A0A6C0BTJ6</accession>
<evidence type="ECO:0000256" key="6">
    <source>
        <dbReference type="ARBA" id="ARBA00022844"/>
    </source>
</evidence>
<keyword evidence="7" id="KW-0804">Transcription</keyword>
<comment type="subcellular location">
    <subcellularLocation>
        <location evidence="1">Virion</location>
    </subcellularLocation>
</comment>
<dbReference type="GO" id="GO:0005524">
    <property type="term" value="F:ATP binding"/>
    <property type="evidence" value="ECO:0007669"/>
    <property type="project" value="UniProtKB-KW"/>
</dbReference>
<proteinExistence type="predicted"/>
<protein>
    <recommendedName>
        <fullName evidence="8">Poly(A) polymerase catalytic subunit domain-containing protein</fullName>
    </recommendedName>
</protein>
<dbReference type="InterPro" id="IPR045355">
    <property type="entry name" value="PolyA_pol_cat_su"/>
</dbReference>
<sequence>MPSRNTLKQKRVKCEKRQSLQECELAIVRTAVDTIEELEGKSMVDDPKVRDIIAIMEDFMRDEKLICYGGTAINNILPEEDQFYNHDIEIPDYDCYSPKALDHARKLADIYFRKGYNEVEAKSGVHVGTFKVFVNFIPVADLTQIVPELYKNLRKNAISIDGILYCPPNFLRMAMYLELSRPRGDVSRWEKVAKRLALLNKNYPLEDVKCEDIEIQRLFDTNVPETERDELFHVCLNMLADNGVVFFGSFAQRQYMKHLPEFAKKNIPNVPDFDVLSIDPAKTARILKERLEYNKFVKVKIIRRPGIGEIIAPHYEITVAGETVVFIYQPLACHSYNVVKVSGKTMKIATIDTMLNLYLAFLYVNRPYYNPTRILCMCEALFKIQERNRLSQEGVLRRFSINCYGKQETVQDMRAEKVEKYKELKDKKGTEEYDKYFLKYSPYEDAKERKQKKLSRRTRKNKYTIF</sequence>
<dbReference type="AlphaFoldDB" id="A0A6C0BTJ6"/>
<keyword evidence="3" id="KW-0808">Transferase</keyword>
<dbReference type="GO" id="GO:0016740">
    <property type="term" value="F:transferase activity"/>
    <property type="evidence" value="ECO:0007669"/>
    <property type="project" value="UniProtKB-KW"/>
</dbReference>
<dbReference type="EMBL" id="MN739253">
    <property type="protein sequence ID" value="QHS95556.1"/>
    <property type="molecule type" value="Genomic_DNA"/>
</dbReference>
<dbReference type="Pfam" id="PF19244">
    <property type="entry name" value="Poly_A_pol_cat"/>
    <property type="match status" value="1"/>
</dbReference>
<name>A0A6C0BTJ6_9ZZZZ</name>
<reference evidence="9" key="1">
    <citation type="journal article" date="2020" name="Nature">
        <title>Giant virus diversity and host interactions through global metagenomics.</title>
        <authorList>
            <person name="Schulz F."/>
            <person name="Roux S."/>
            <person name="Paez-Espino D."/>
            <person name="Jungbluth S."/>
            <person name="Walsh D.A."/>
            <person name="Denef V.J."/>
            <person name="McMahon K.D."/>
            <person name="Konstantinidis K.T."/>
            <person name="Eloe-Fadrosh E.A."/>
            <person name="Kyrpides N.C."/>
            <person name="Woyke T."/>
        </authorList>
    </citation>
    <scope>NUCLEOTIDE SEQUENCE</scope>
    <source>
        <strain evidence="9">GVMAG-M-3300018868-6</strain>
    </source>
</reference>
<keyword evidence="5" id="KW-0067">ATP-binding</keyword>
<evidence type="ECO:0000256" key="2">
    <source>
        <dbReference type="ARBA" id="ARBA00022664"/>
    </source>
</evidence>
<evidence type="ECO:0000256" key="7">
    <source>
        <dbReference type="ARBA" id="ARBA00023163"/>
    </source>
</evidence>
<evidence type="ECO:0000256" key="3">
    <source>
        <dbReference type="ARBA" id="ARBA00022679"/>
    </source>
</evidence>
<dbReference type="GO" id="GO:0006397">
    <property type="term" value="P:mRNA processing"/>
    <property type="evidence" value="ECO:0007669"/>
    <property type="project" value="UniProtKB-KW"/>
</dbReference>
<keyword evidence="2" id="KW-0507">mRNA processing</keyword>
<evidence type="ECO:0000256" key="5">
    <source>
        <dbReference type="ARBA" id="ARBA00022840"/>
    </source>
</evidence>
<dbReference type="GO" id="GO:0044423">
    <property type="term" value="C:virion component"/>
    <property type="evidence" value="ECO:0007669"/>
    <property type="project" value="UniProtKB-KW"/>
</dbReference>
<keyword evidence="6" id="KW-0946">Virion</keyword>
<keyword evidence="4" id="KW-0547">Nucleotide-binding</keyword>
<evidence type="ECO:0000256" key="4">
    <source>
        <dbReference type="ARBA" id="ARBA00022741"/>
    </source>
</evidence>
<feature type="domain" description="Poly(A) polymerase catalytic subunit" evidence="8">
    <location>
        <begin position="55"/>
        <end position="183"/>
    </location>
</feature>